<organism evidence="2 3">
    <name type="scientific">Kroppenstedtia sanguinis</name>
    <dbReference type="NCBI Taxonomy" id="1380684"/>
    <lineage>
        <taxon>Bacteria</taxon>
        <taxon>Bacillati</taxon>
        <taxon>Bacillota</taxon>
        <taxon>Bacilli</taxon>
        <taxon>Bacillales</taxon>
        <taxon>Thermoactinomycetaceae</taxon>
        <taxon>Kroppenstedtia</taxon>
    </lineage>
</organism>
<keyword evidence="1" id="KW-0472">Membrane</keyword>
<protein>
    <recommendedName>
        <fullName evidence="4">Prepilin-type N-terminal cleavage/methylation domain-containing protein</fullName>
    </recommendedName>
</protein>
<keyword evidence="3" id="KW-1185">Reference proteome</keyword>
<evidence type="ECO:0008006" key="4">
    <source>
        <dbReference type="Google" id="ProtNLM"/>
    </source>
</evidence>
<keyword evidence="1" id="KW-1133">Transmembrane helix</keyword>
<evidence type="ECO:0000256" key="1">
    <source>
        <dbReference type="SAM" id="Phobius"/>
    </source>
</evidence>
<feature type="transmembrane region" description="Helical" evidence="1">
    <location>
        <begin position="51"/>
        <end position="72"/>
    </location>
</feature>
<reference evidence="3" key="1">
    <citation type="journal article" date="2019" name="Int. J. Syst. Evol. Microbiol.">
        <title>The Global Catalogue of Microorganisms (GCM) 10K type strain sequencing project: providing services to taxonomists for standard genome sequencing and annotation.</title>
        <authorList>
            <consortium name="The Broad Institute Genomics Platform"/>
            <consortium name="The Broad Institute Genome Sequencing Center for Infectious Disease"/>
            <person name="Wu L."/>
            <person name="Ma J."/>
        </authorList>
    </citation>
    <scope>NUCLEOTIDE SEQUENCE [LARGE SCALE GENOMIC DNA]</scope>
    <source>
        <strain evidence="3">S1</strain>
    </source>
</reference>
<comment type="caution">
    <text evidence="2">The sequence shown here is derived from an EMBL/GenBank/DDBJ whole genome shotgun (WGS) entry which is preliminary data.</text>
</comment>
<evidence type="ECO:0000313" key="3">
    <source>
        <dbReference type="Proteomes" id="UP001597282"/>
    </source>
</evidence>
<proteinExistence type="predicted"/>
<accession>A0ABW4CA32</accession>
<dbReference type="Proteomes" id="UP001597282">
    <property type="component" value="Unassembled WGS sequence"/>
</dbReference>
<name>A0ABW4CA32_9BACL</name>
<dbReference type="EMBL" id="JBHTNU010000005">
    <property type="protein sequence ID" value="MFD1426791.1"/>
    <property type="molecule type" value="Genomic_DNA"/>
</dbReference>
<keyword evidence="1" id="KW-0812">Transmembrane</keyword>
<dbReference type="RefSeq" id="WP_380164198.1">
    <property type="nucleotide sequence ID" value="NZ_JBHTNU010000005.1"/>
</dbReference>
<evidence type="ECO:0000313" key="2">
    <source>
        <dbReference type="EMBL" id="MFD1426791.1"/>
    </source>
</evidence>
<gene>
    <name evidence="2" type="ORF">ACFQ4Y_07560</name>
</gene>
<sequence>MGKKVCRAAFGRRVCGDYLEGCEPEAAKGVAQRIKLPALIREESGFTYVELAVVLSLLALLIPVVLGVSLGLESGLKKMVAEQQLHSGAETFIADVRNDLRRGENFRLTSTGWLLFDLPEGETIRYKHQKRRIIRSVRPPGASRFQGTTILLEDVYFIGFDPGSDGVRIDLGLQNWHGDWDATFFVRGRLAQ</sequence>